<comment type="cofactor">
    <cofactor evidence="3">
        <name>pyridoxal 5'-phosphate</name>
        <dbReference type="ChEBI" id="CHEBI:597326"/>
    </cofactor>
</comment>
<dbReference type="PIRSF" id="PIRSF004848">
    <property type="entry name" value="YBL036c_PLPDEIII"/>
    <property type="match status" value="1"/>
</dbReference>
<dbReference type="PANTHER" id="PTHR10146:SF14">
    <property type="entry name" value="PYRIDOXAL PHOSPHATE HOMEOSTASIS PROTEIN"/>
    <property type="match status" value="1"/>
</dbReference>
<protein>
    <recommendedName>
        <fullName evidence="2">Pyridoxal phosphate homeostasis protein</fullName>
        <shortName evidence="2">PLP homeostasis protein</shortName>
    </recommendedName>
</protein>
<dbReference type="PROSITE" id="PS01211">
    <property type="entry name" value="UPF0001"/>
    <property type="match status" value="1"/>
</dbReference>
<dbReference type="SUPFAM" id="SSF51419">
    <property type="entry name" value="PLP-binding barrel"/>
    <property type="match status" value="1"/>
</dbReference>
<organism evidence="6 7">
    <name type="scientific">Clostridium tertium</name>
    <dbReference type="NCBI Taxonomy" id="1559"/>
    <lineage>
        <taxon>Bacteria</taxon>
        <taxon>Bacillati</taxon>
        <taxon>Bacillota</taxon>
        <taxon>Clostridia</taxon>
        <taxon>Eubacteriales</taxon>
        <taxon>Clostridiaceae</taxon>
        <taxon>Clostridium</taxon>
    </lineage>
</organism>
<sequence length="225" mass="25646">MDIEENIIKLRRSLPKDVTLVAVSKTKPIEDIEIAYKTGQRDFGENKVQELIDKEKSLEKDIRWHFIGSLQTNKVKYLVGKVHLIHSLSSIKLLNKIESEFSKKNCTANLLIQINIGKEESKSGIFEEELNDLINEIEICNNCKVKGLMAIIPKGNENTNRYYFKKMKNIYDDLSKKSYKNISMEILSMGMTNDYEIAIEEGSNLIRVGEGIFGKRNVVGGLKNG</sequence>
<evidence type="ECO:0000313" key="6">
    <source>
        <dbReference type="EMBL" id="MDC4242459.1"/>
    </source>
</evidence>
<dbReference type="PANTHER" id="PTHR10146">
    <property type="entry name" value="PROLINE SYNTHETASE CO-TRANSCRIBED BACTERIAL HOMOLOG PROTEIN"/>
    <property type="match status" value="1"/>
</dbReference>
<dbReference type="NCBIfam" id="TIGR00044">
    <property type="entry name" value="YggS family pyridoxal phosphate-dependent enzyme"/>
    <property type="match status" value="1"/>
</dbReference>
<accession>A0A9X3XQT5</accession>
<evidence type="ECO:0000256" key="4">
    <source>
        <dbReference type="RuleBase" id="RU004514"/>
    </source>
</evidence>
<dbReference type="InterPro" id="IPR001608">
    <property type="entry name" value="Ala_racemase_N"/>
</dbReference>
<dbReference type="GO" id="GO:0030170">
    <property type="term" value="F:pyridoxal phosphate binding"/>
    <property type="evidence" value="ECO:0007669"/>
    <property type="project" value="UniProtKB-UniRule"/>
</dbReference>
<evidence type="ECO:0000313" key="7">
    <source>
        <dbReference type="Proteomes" id="UP001141183"/>
    </source>
</evidence>
<dbReference type="FunFam" id="3.20.20.10:FF:000018">
    <property type="entry name" value="Pyridoxal phosphate homeostasis protein"/>
    <property type="match status" value="1"/>
</dbReference>
<dbReference type="Gene3D" id="3.20.20.10">
    <property type="entry name" value="Alanine racemase"/>
    <property type="match status" value="1"/>
</dbReference>
<evidence type="ECO:0000259" key="5">
    <source>
        <dbReference type="Pfam" id="PF01168"/>
    </source>
</evidence>
<keyword evidence="7" id="KW-1185">Reference proteome</keyword>
<dbReference type="RefSeq" id="WP_008679176.1">
    <property type="nucleotide sequence ID" value="NZ_CABKOG010000003.1"/>
</dbReference>
<dbReference type="EMBL" id="JAMRYU010000033">
    <property type="protein sequence ID" value="MDC4242459.1"/>
    <property type="molecule type" value="Genomic_DNA"/>
</dbReference>
<name>A0A9X3XQT5_9CLOT</name>
<comment type="similarity">
    <text evidence="2 4">Belongs to the pyridoxal phosphate-binding protein YggS/PROSC family.</text>
</comment>
<feature type="modified residue" description="N6-(pyridoxal phosphate)lysine" evidence="2 3">
    <location>
        <position position="25"/>
    </location>
</feature>
<comment type="function">
    <text evidence="2">Pyridoxal 5'-phosphate (PLP)-binding protein, which is involved in PLP homeostasis.</text>
</comment>
<dbReference type="Pfam" id="PF01168">
    <property type="entry name" value="Ala_racemase_N"/>
    <property type="match status" value="1"/>
</dbReference>
<dbReference type="HAMAP" id="MF_02087">
    <property type="entry name" value="PLP_homeostasis"/>
    <property type="match status" value="1"/>
</dbReference>
<evidence type="ECO:0000256" key="2">
    <source>
        <dbReference type="HAMAP-Rule" id="MF_02087"/>
    </source>
</evidence>
<dbReference type="AlphaFoldDB" id="A0A9X3XQT5"/>
<comment type="caution">
    <text evidence="6">The sequence shown here is derived from an EMBL/GenBank/DDBJ whole genome shotgun (WGS) entry which is preliminary data.</text>
</comment>
<keyword evidence="1 2" id="KW-0663">Pyridoxal phosphate</keyword>
<feature type="domain" description="Alanine racemase N-terminal" evidence="5">
    <location>
        <begin position="3"/>
        <end position="215"/>
    </location>
</feature>
<dbReference type="InterPro" id="IPR029066">
    <property type="entry name" value="PLP-binding_barrel"/>
</dbReference>
<evidence type="ECO:0000256" key="3">
    <source>
        <dbReference type="PIRSR" id="PIRSR004848-1"/>
    </source>
</evidence>
<evidence type="ECO:0000256" key="1">
    <source>
        <dbReference type="ARBA" id="ARBA00022898"/>
    </source>
</evidence>
<dbReference type="InterPro" id="IPR011078">
    <property type="entry name" value="PyrdxlP_homeostasis"/>
</dbReference>
<gene>
    <name evidence="6" type="ORF">NE398_20210</name>
</gene>
<reference evidence="6" key="1">
    <citation type="submission" date="2022-05" db="EMBL/GenBank/DDBJ databases">
        <title>Draft genome sequence of Clostridium tertium strain CP3 isolated from Peru.</title>
        <authorList>
            <person name="Hurtado R."/>
            <person name="Lima L."/>
            <person name="Sousa T."/>
            <person name="Jaiswal A.K."/>
            <person name="Tiwari S."/>
            <person name="Maturrano L."/>
            <person name="Brenig B."/>
            <person name="Azevedo V."/>
        </authorList>
    </citation>
    <scope>NUCLEOTIDE SEQUENCE</scope>
    <source>
        <strain evidence="6">CP3</strain>
    </source>
</reference>
<proteinExistence type="inferred from homology"/>
<dbReference type="Proteomes" id="UP001141183">
    <property type="component" value="Unassembled WGS sequence"/>
</dbReference>
<dbReference type="CDD" id="cd00635">
    <property type="entry name" value="PLPDE_III_YBL036c_like"/>
    <property type="match status" value="1"/>
</dbReference>